<dbReference type="AlphaFoldDB" id="A0A1F6PEG4"/>
<comment type="caution">
    <text evidence="2">The sequence shown here is derived from an EMBL/GenBank/DDBJ whole genome shotgun (WGS) entry which is preliminary data.</text>
</comment>
<feature type="transmembrane region" description="Helical" evidence="1">
    <location>
        <begin position="215"/>
        <end position="233"/>
    </location>
</feature>
<dbReference type="EMBL" id="MFRE01000009">
    <property type="protein sequence ID" value="OGH94383.1"/>
    <property type="molecule type" value="Genomic_DNA"/>
</dbReference>
<name>A0A1F6PEG4_9BACT</name>
<evidence type="ECO:0000313" key="2">
    <source>
        <dbReference type="EMBL" id="OGH94383.1"/>
    </source>
</evidence>
<sequence length="270" mass="30574">MWFFNSFVKSLYDLNWLRARRTETGRAFSYFFLLVFFVSGLSLAPMIVNVARGDTVREVMTVMNEKVPEFTATVKDGKLLITDLVQPYIVRDKDFVIVVDTVTSDTLHLENFLVDGAKSGVLISKEKVEMLDARNGQARSQSFSEMGNWSINRTQVSQKLDKFLSKPMLALYVLVIFILAYIVRTVATLVLVLIVSALVLMAVKTAKRSWRFKEIFSVGLFAVTLAVFISTALTGMQVGLPFVSFIVFFTWLSATVFMEKPITKEEIKLQ</sequence>
<gene>
    <name evidence="2" type="ORF">A2538_01100</name>
</gene>
<organism evidence="2 3">
    <name type="scientific">Candidatus Magasanikbacteria bacterium RIFOXYD2_FULL_41_14</name>
    <dbReference type="NCBI Taxonomy" id="1798709"/>
    <lineage>
        <taxon>Bacteria</taxon>
        <taxon>Candidatus Magasanikiibacteriota</taxon>
    </lineage>
</organism>
<feature type="transmembrane region" description="Helical" evidence="1">
    <location>
        <begin position="170"/>
        <end position="203"/>
    </location>
</feature>
<dbReference type="Proteomes" id="UP000178254">
    <property type="component" value="Unassembled WGS sequence"/>
</dbReference>
<keyword evidence="1" id="KW-0472">Membrane</keyword>
<dbReference type="InterPro" id="IPR009574">
    <property type="entry name" value="DUF1189"/>
</dbReference>
<reference evidence="2 3" key="1">
    <citation type="journal article" date="2016" name="Nat. Commun.">
        <title>Thousands of microbial genomes shed light on interconnected biogeochemical processes in an aquifer system.</title>
        <authorList>
            <person name="Anantharaman K."/>
            <person name="Brown C.T."/>
            <person name="Hug L.A."/>
            <person name="Sharon I."/>
            <person name="Castelle C.J."/>
            <person name="Probst A.J."/>
            <person name="Thomas B.C."/>
            <person name="Singh A."/>
            <person name="Wilkins M.J."/>
            <person name="Karaoz U."/>
            <person name="Brodie E.L."/>
            <person name="Williams K.H."/>
            <person name="Hubbard S.S."/>
            <person name="Banfield J.F."/>
        </authorList>
    </citation>
    <scope>NUCLEOTIDE SEQUENCE [LARGE SCALE GENOMIC DNA]</scope>
</reference>
<proteinExistence type="predicted"/>
<keyword evidence="1" id="KW-1133">Transmembrane helix</keyword>
<protein>
    <recommendedName>
        <fullName evidence="4">DUF1189 domain-containing protein</fullName>
    </recommendedName>
</protein>
<evidence type="ECO:0000256" key="1">
    <source>
        <dbReference type="SAM" id="Phobius"/>
    </source>
</evidence>
<evidence type="ECO:0000313" key="3">
    <source>
        <dbReference type="Proteomes" id="UP000178254"/>
    </source>
</evidence>
<dbReference type="Pfam" id="PF06691">
    <property type="entry name" value="DUF1189"/>
    <property type="match status" value="1"/>
</dbReference>
<feature type="transmembrane region" description="Helical" evidence="1">
    <location>
        <begin position="27"/>
        <end position="48"/>
    </location>
</feature>
<keyword evidence="1" id="KW-0812">Transmembrane</keyword>
<accession>A0A1F6PEG4</accession>
<feature type="transmembrane region" description="Helical" evidence="1">
    <location>
        <begin position="239"/>
        <end position="258"/>
    </location>
</feature>
<evidence type="ECO:0008006" key="4">
    <source>
        <dbReference type="Google" id="ProtNLM"/>
    </source>
</evidence>